<dbReference type="EMBL" id="JACCBN010000001">
    <property type="protein sequence ID" value="NYD38891.1"/>
    <property type="molecule type" value="Genomic_DNA"/>
</dbReference>
<evidence type="ECO:0000313" key="2">
    <source>
        <dbReference type="EMBL" id="NYD38891.1"/>
    </source>
</evidence>
<dbReference type="AlphaFoldDB" id="A0A7Y9E0J8"/>
<dbReference type="PANTHER" id="PTHR43844:SF2">
    <property type="entry name" value="SYNTHASE, VITAMIN-B12 INDEPENDENT, PUTATIVE (AFU_ORTHOLOGUE AFUA_3G12060)-RELATED"/>
    <property type="match status" value="1"/>
</dbReference>
<name>A0A7Y9E0J8_9PSEU</name>
<dbReference type="GO" id="GO:0032259">
    <property type="term" value="P:methylation"/>
    <property type="evidence" value="ECO:0007669"/>
    <property type="project" value="UniProtKB-KW"/>
</dbReference>
<feature type="domain" description="Cobalamin-independent methionine synthase MetE C-terminal/archaeal" evidence="1">
    <location>
        <begin position="171"/>
        <end position="342"/>
    </location>
</feature>
<dbReference type="PANTHER" id="PTHR43844">
    <property type="entry name" value="METHIONINE SYNTHASE"/>
    <property type="match status" value="1"/>
</dbReference>
<keyword evidence="3" id="KW-1185">Reference proteome</keyword>
<dbReference type="InterPro" id="IPR038071">
    <property type="entry name" value="UROD/MetE-like_sf"/>
</dbReference>
<dbReference type="Pfam" id="PF01717">
    <property type="entry name" value="Meth_synt_2"/>
    <property type="match status" value="1"/>
</dbReference>
<dbReference type="GO" id="GO:0008270">
    <property type="term" value="F:zinc ion binding"/>
    <property type="evidence" value="ECO:0007669"/>
    <property type="project" value="InterPro"/>
</dbReference>
<keyword evidence="2" id="KW-0489">Methyltransferase</keyword>
<evidence type="ECO:0000259" key="1">
    <source>
        <dbReference type="Pfam" id="PF01717"/>
    </source>
</evidence>
<dbReference type="InterPro" id="IPR002629">
    <property type="entry name" value="Met_Synth_C/arc"/>
</dbReference>
<dbReference type="GO" id="GO:0009086">
    <property type="term" value="P:methionine biosynthetic process"/>
    <property type="evidence" value="ECO:0007669"/>
    <property type="project" value="InterPro"/>
</dbReference>
<dbReference type="Gene3D" id="3.20.20.210">
    <property type="match status" value="1"/>
</dbReference>
<dbReference type="GO" id="GO:0003871">
    <property type="term" value="F:5-methyltetrahydropteroyltriglutamate-homocysteine S-methyltransferase activity"/>
    <property type="evidence" value="ECO:0007669"/>
    <property type="project" value="UniProtKB-EC"/>
</dbReference>
<dbReference type="CDD" id="cd03311">
    <property type="entry name" value="CIMS_C_terminal_like"/>
    <property type="match status" value="1"/>
</dbReference>
<keyword evidence="2" id="KW-0808">Transferase</keyword>
<protein>
    <submittedName>
        <fullName evidence="2">5-methyltetrahydropteroyltriglutamate--homocysteine methyltransferase</fullName>
        <ecNumber evidence="2">2.1.1.14</ecNumber>
    </submittedName>
</protein>
<dbReference type="Proteomes" id="UP000535890">
    <property type="component" value="Unassembled WGS sequence"/>
</dbReference>
<reference evidence="2 3" key="1">
    <citation type="submission" date="2020-07" db="EMBL/GenBank/DDBJ databases">
        <title>Sequencing the genomes of 1000 actinobacteria strains.</title>
        <authorList>
            <person name="Klenk H.-P."/>
        </authorList>
    </citation>
    <scope>NUCLEOTIDE SEQUENCE [LARGE SCALE GENOMIC DNA]</scope>
    <source>
        <strain evidence="2 3">DSM 45772</strain>
    </source>
</reference>
<dbReference type="EC" id="2.1.1.14" evidence="2"/>
<dbReference type="RefSeq" id="WP_179796275.1">
    <property type="nucleotide sequence ID" value="NZ_BAABHP010000019.1"/>
</dbReference>
<dbReference type="SUPFAM" id="SSF51726">
    <property type="entry name" value="UROD/MetE-like"/>
    <property type="match status" value="1"/>
</dbReference>
<organism evidence="2 3">
    <name type="scientific">Actinomycetospora corticicola</name>
    <dbReference type="NCBI Taxonomy" id="663602"/>
    <lineage>
        <taxon>Bacteria</taxon>
        <taxon>Bacillati</taxon>
        <taxon>Actinomycetota</taxon>
        <taxon>Actinomycetes</taxon>
        <taxon>Pseudonocardiales</taxon>
        <taxon>Pseudonocardiaceae</taxon>
        <taxon>Actinomycetospora</taxon>
    </lineage>
</organism>
<evidence type="ECO:0000313" key="3">
    <source>
        <dbReference type="Proteomes" id="UP000535890"/>
    </source>
</evidence>
<gene>
    <name evidence="2" type="ORF">BJ983_004993</name>
</gene>
<comment type="caution">
    <text evidence="2">The sequence shown here is derived from an EMBL/GenBank/DDBJ whole genome shotgun (WGS) entry which is preliminary data.</text>
</comment>
<sequence>MVRIRTTHVGSLPRPTALLDLLADPQADPAAREAATRDAVAGIVAVQREHGIDVVTDGEMGKLGFFSYVTERLGGLERRPGAETVYSFAAEQEAFPEYYERYFDQAMMGGTVGTIEPVVCTGPLVYRGEDALRRDLDNLAAVVDPAEAFVPSIAPSGVGVNEYYDTEEAYYFAVADALHTEYRAIVDAGFTLQVDDPFLTEIFSFHGYDEAERDRRGRMYVEAVNHALRGIPPERVRFHTCYSINEGPRVFDVPLADVIDLVLAVNARYVSFEAANPRHEHEYHLWETVALPEDKVLVPGVITHASNIVEHPELIAERLERFARLVGPERVMAGADCGFSSQATYRPEVDPRVMWAKFDAMAEGARLVSARLGVR</sequence>
<accession>A0A7Y9E0J8</accession>
<proteinExistence type="predicted"/>